<evidence type="ECO:0000313" key="3">
    <source>
        <dbReference type="Proteomes" id="UP000199310"/>
    </source>
</evidence>
<feature type="region of interest" description="Disordered" evidence="1">
    <location>
        <begin position="263"/>
        <end position="288"/>
    </location>
</feature>
<feature type="compositionally biased region" description="Polar residues" evidence="1">
    <location>
        <begin position="270"/>
        <end position="282"/>
    </location>
</feature>
<dbReference type="STRING" id="29529.SAMN04488122_5162"/>
<dbReference type="OrthoDB" id="1442826at2"/>
<reference evidence="3" key="1">
    <citation type="submission" date="2016-10" db="EMBL/GenBank/DDBJ databases">
        <authorList>
            <person name="Varghese N."/>
            <person name="Submissions S."/>
        </authorList>
    </citation>
    <scope>NUCLEOTIDE SEQUENCE [LARGE SCALE GENOMIC DNA]</scope>
    <source>
        <strain evidence="3">DSM 3695</strain>
    </source>
</reference>
<dbReference type="AlphaFoldDB" id="A0A1I0S9R7"/>
<evidence type="ECO:0000256" key="1">
    <source>
        <dbReference type="SAM" id="MobiDB-lite"/>
    </source>
</evidence>
<organism evidence="2 3">
    <name type="scientific">Chitinophaga arvensicola</name>
    <dbReference type="NCBI Taxonomy" id="29529"/>
    <lineage>
        <taxon>Bacteria</taxon>
        <taxon>Pseudomonadati</taxon>
        <taxon>Bacteroidota</taxon>
        <taxon>Chitinophagia</taxon>
        <taxon>Chitinophagales</taxon>
        <taxon>Chitinophagaceae</taxon>
        <taxon>Chitinophaga</taxon>
    </lineage>
</organism>
<keyword evidence="3" id="KW-1185">Reference proteome</keyword>
<sequence length="288" mass="33203">MSTVEKVNYIRHLTAFYAQVEKDDRLHANHVSLYLALFQLWNRHRFPVSFPVSRQDVLRLCRIGSRNTYARCLKDLQDFNYITYKASKQLFAPGMVTIITNILDKQLPPAEGICAPQNEPVTGPELSPGEAQNRTASLLKIESVPGSKMGHFYYKQINNNKRERENRLPPSKKNYKATFENSRCGLNAPGAENENHKIQHPPDLQQLNTFFQRHNYPQQEACKFFYHYQANGWRQGGKVLITDWQAAAHKWILNIHQLQPGSHEHCPRPSNGTGNLHVNENKNYAEPL</sequence>
<dbReference type="EMBL" id="FOJG01000002">
    <property type="protein sequence ID" value="SEW52838.1"/>
    <property type="molecule type" value="Genomic_DNA"/>
</dbReference>
<gene>
    <name evidence="2" type="ORF">SAMN04488122_5162</name>
</gene>
<dbReference type="RefSeq" id="WP_089899771.1">
    <property type="nucleotide sequence ID" value="NZ_FOJG01000002.1"/>
</dbReference>
<proteinExistence type="predicted"/>
<accession>A0A1I0S9R7</accession>
<protein>
    <submittedName>
        <fullName evidence="2">Uncharacterized protein</fullName>
    </submittedName>
</protein>
<name>A0A1I0S9R7_9BACT</name>
<evidence type="ECO:0000313" key="2">
    <source>
        <dbReference type="EMBL" id="SEW52838.1"/>
    </source>
</evidence>
<dbReference type="Proteomes" id="UP000199310">
    <property type="component" value="Unassembled WGS sequence"/>
</dbReference>